<sequence length="329" mass="37277">MNAQDQITLELLTVNMQNIKKEFPWQNVNVSRLAALLYALEGKEAPAKAIRQSYNMLKENTNRFSMFRNLAAIAISSMLSLCEDQEMQLKHTLSIYEQLKQNGFKASEYLVIAAYEIAANTTPNQHIHTMERMKDFYEGMKQHHRFLTNRDDYIFAAMLGLSDIDPAIGVERMEQLHQWLKPEFRNSNGLQSLTQVLVLGGESRDTLDRLLLLRESLKDRDLRMDKQYTLSSLGVLALLPVDTQVVVNDIAEIYAYLHNQKGFNRWSLNKEQRLLYTAALVASRYINEARQDVLTSNLTTNITNIIIAQQTAMIVAITAGAASSAAASG</sequence>
<dbReference type="EMBL" id="CP013023">
    <property type="protein sequence ID" value="ANF96646.1"/>
    <property type="molecule type" value="Genomic_DNA"/>
</dbReference>
<proteinExistence type="predicted"/>
<name>A0A172ZG84_9BACL</name>
<keyword evidence="2" id="KW-1185">Reference proteome</keyword>
<protein>
    <recommendedName>
        <fullName evidence="3">DUF4003 domain-containing protein</fullName>
    </recommendedName>
</protein>
<dbReference type="KEGG" id="pbv:AR543_11930"/>
<gene>
    <name evidence="1" type="ORF">AR543_11930</name>
</gene>
<evidence type="ECO:0000313" key="1">
    <source>
        <dbReference type="EMBL" id="ANF96646.1"/>
    </source>
</evidence>
<evidence type="ECO:0000313" key="2">
    <source>
        <dbReference type="Proteomes" id="UP000078148"/>
    </source>
</evidence>
<dbReference type="AlphaFoldDB" id="A0A172ZG84"/>
<dbReference type="Proteomes" id="UP000078148">
    <property type="component" value="Chromosome"/>
</dbReference>
<organism evidence="1 2">
    <name type="scientific">Paenibacillus bovis</name>
    <dbReference type="NCBI Taxonomy" id="1616788"/>
    <lineage>
        <taxon>Bacteria</taxon>
        <taxon>Bacillati</taxon>
        <taxon>Bacillota</taxon>
        <taxon>Bacilli</taxon>
        <taxon>Bacillales</taxon>
        <taxon>Paenibacillaceae</taxon>
        <taxon>Paenibacillus</taxon>
    </lineage>
</organism>
<accession>A0A172ZG84</accession>
<reference evidence="1 2" key="2">
    <citation type="journal article" date="2016" name="Int. J. Syst. Evol. Microbiol.">
        <title>Paenibacillus bovis sp. nov., isolated from raw yak (Bos grunniens) milk.</title>
        <authorList>
            <person name="Gao C."/>
            <person name="Han J."/>
            <person name="Liu Z."/>
            <person name="Xu X."/>
            <person name="Hang F."/>
            <person name="Wu Z."/>
        </authorList>
    </citation>
    <scope>NUCLEOTIDE SEQUENCE [LARGE SCALE GENOMIC DNA]</scope>
    <source>
        <strain evidence="1 2">BD3526</strain>
    </source>
</reference>
<dbReference type="Pfam" id="PF13170">
    <property type="entry name" value="DUF4003"/>
    <property type="match status" value="1"/>
</dbReference>
<dbReference type="RefSeq" id="WP_060534683.1">
    <property type="nucleotide sequence ID" value="NZ_CP013023.1"/>
</dbReference>
<reference evidence="2" key="1">
    <citation type="submission" date="2015-10" db="EMBL/GenBank/DDBJ databases">
        <title>Genome of Paenibacillus bovis sp. nov.</title>
        <authorList>
            <person name="Wu Z."/>
            <person name="Gao C."/>
            <person name="Liu Z."/>
            <person name="Zheng H."/>
        </authorList>
    </citation>
    <scope>NUCLEOTIDE SEQUENCE [LARGE SCALE GENOMIC DNA]</scope>
    <source>
        <strain evidence="2">BD3526</strain>
    </source>
</reference>
<evidence type="ECO:0008006" key="3">
    <source>
        <dbReference type="Google" id="ProtNLM"/>
    </source>
</evidence>
<dbReference type="OrthoDB" id="1778393at2"/>
<dbReference type="InterPro" id="IPR025062">
    <property type="entry name" value="DUF4003"/>
</dbReference>